<sequence length="111" mass="11755">MLPPQEKVVNGTSQVAAHGEAPLVQEAASAAERAAGWKTPPSRMQEILWSGSKRHVFLGMLGISAIAAIPWLLLTSGTKHDSHADYMDRAEGARRSRLSNAQAAVAPPTSS</sequence>
<dbReference type="eggNOG" id="ENOG502S43U">
    <property type="taxonomic scope" value="Eukaryota"/>
</dbReference>
<dbReference type="AlphaFoldDB" id="A9SUI8"/>
<reference evidence="4" key="3">
    <citation type="submission" date="2020-12" db="UniProtKB">
        <authorList>
            <consortium name="EnsemblPlants"/>
        </authorList>
    </citation>
    <scope>IDENTIFICATION</scope>
</reference>
<evidence type="ECO:0000256" key="1">
    <source>
        <dbReference type="SAM" id="MobiDB-lite"/>
    </source>
</evidence>
<dbReference type="Gramene" id="Pp3c10_10990V3.1">
    <property type="protein sequence ID" value="Pp3c10_10990V3.1"/>
    <property type="gene ID" value="Pp3c10_10990"/>
</dbReference>
<dbReference type="STRING" id="3218.A9SUI8"/>
<dbReference type="PaxDb" id="3218-PP1S120_105V6.1"/>
<dbReference type="EnsemblPlants" id="Pp3c10_10990V3.1">
    <property type="protein sequence ID" value="Pp3c10_10990V3.1"/>
    <property type="gene ID" value="Pp3c10_10990"/>
</dbReference>
<dbReference type="PANTHER" id="PTHR35990:SF1">
    <property type="entry name" value="GAG1AT PROTEIN"/>
    <property type="match status" value="1"/>
</dbReference>
<organism evidence="3">
    <name type="scientific">Physcomitrium patens</name>
    <name type="common">Spreading-leaved earth moss</name>
    <name type="synonym">Physcomitrella patens</name>
    <dbReference type="NCBI Taxonomy" id="3218"/>
    <lineage>
        <taxon>Eukaryota</taxon>
        <taxon>Viridiplantae</taxon>
        <taxon>Streptophyta</taxon>
        <taxon>Embryophyta</taxon>
        <taxon>Bryophyta</taxon>
        <taxon>Bryophytina</taxon>
        <taxon>Bryopsida</taxon>
        <taxon>Funariidae</taxon>
        <taxon>Funariales</taxon>
        <taxon>Funariaceae</taxon>
        <taxon>Physcomitrium</taxon>
    </lineage>
</organism>
<proteinExistence type="predicted"/>
<evidence type="ECO:0008006" key="6">
    <source>
        <dbReference type="Google" id="ProtNLM"/>
    </source>
</evidence>
<feature type="transmembrane region" description="Helical" evidence="2">
    <location>
        <begin position="56"/>
        <end position="74"/>
    </location>
</feature>
<keyword evidence="2" id="KW-0812">Transmembrane</keyword>
<feature type="compositionally biased region" description="Polar residues" evidence="1">
    <location>
        <begin position="98"/>
        <end position="111"/>
    </location>
</feature>
<keyword evidence="2" id="KW-0472">Membrane</keyword>
<dbReference type="KEGG" id="ppp:112287402"/>
<dbReference type="GeneID" id="112287402"/>
<evidence type="ECO:0000313" key="5">
    <source>
        <dbReference type="Proteomes" id="UP000006727"/>
    </source>
</evidence>
<evidence type="ECO:0000313" key="4">
    <source>
        <dbReference type="EnsemblPlants" id="Pp3c10_10990V3.1"/>
    </source>
</evidence>
<name>A9SUI8_PHYPA</name>
<protein>
    <recommendedName>
        <fullName evidence="6">Transmembrane protein</fullName>
    </recommendedName>
</protein>
<dbReference type="RefSeq" id="XP_024386107.1">
    <property type="nucleotide sequence ID" value="XM_024530339.2"/>
</dbReference>
<evidence type="ECO:0000256" key="2">
    <source>
        <dbReference type="SAM" id="Phobius"/>
    </source>
</evidence>
<keyword evidence="2" id="KW-1133">Transmembrane helix</keyword>
<dbReference type="HOGENOM" id="CLU_2162677_0_0_1"/>
<accession>A9SUI8</accession>
<dbReference type="EnsemblPlants" id="Pp3c10_10990V3.2">
    <property type="protein sequence ID" value="Pp3c10_10990V3.2"/>
    <property type="gene ID" value="Pp3c10_10990"/>
</dbReference>
<keyword evidence="5" id="KW-1185">Reference proteome</keyword>
<reference evidence="3 5" key="1">
    <citation type="journal article" date="2008" name="Science">
        <title>The Physcomitrella genome reveals evolutionary insights into the conquest of land by plants.</title>
        <authorList>
            <person name="Rensing S."/>
            <person name="Lang D."/>
            <person name="Zimmer A."/>
            <person name="Terry A."/>
            <person name="Salamov A."/>
            <person name="Shapiro H."/>
            <person name="Nishiyama T."/>
            <person name="Perroud P.-F."/>
            <person name="Lindquist E."/>
            <person name="Kamisugi Y."/>
            <person name="Tanahashi T."/>
            <person name="Sakakibara K."/>
            <person name="Fujita T."/>
            <person name="Oishi K."/>
            <person name="Shin-I T."/>
            <person name="Kuroki Y."/>
            <person name="Toyoda A."/>
            <person name="Suzuki Y."/>
            <person name="Hashimoto A."/>
            <person name="Yamaguchi K."/>
            <person name="Sugano A."/>
            <person name="Kohara Y."/>
            <person name="Fujiyama A."/>
            <person name="Anterola A."/>
            <person name="Aoki S."/>
            <person name="Ashton N."/>
            <person name="Barbazuk W.B."/>
            <person name="Barker E."/>
            <person name="Bennetzen J."/>
            <person name="Bezanilla M."/>
            <person name="Blankenship R."/>
            <person name="Cho S.H."/>
            <person name="Dutcher S."/>
            <person name="Estelle M."/>
            <person name="Fawcett J.A."/>
            <person name="Gundlach H."/>
            <person name="Hanada K."/>
            <person name="Heyl A."/>
            <person name="Hicks K.A."/>
            <person name="Hugh J."/>
            <person name="Lohr M."/>
            <person name="Mayer K."/>
            <person name="Melkozernov A."/>
            <person name="Murata T."/>
            <person name="Nelson D."/>
            <person name="Pils B."/>
            <person name="Prigge M."/>
            <person name="Reiss B."/>
            <person name="Renner T."/>
            <person name="Rombauts S."/>
            <person name="Rushton P."/>
            <person name="Sanderfoot A."/>
            <person name="Schween G."/>
            <person name="Shiu S.-H."/>
            <person name="Stueber K."/>
            <person name="Theodoulou F.L."/>
            <person name="Tu H."/>
            <person name="Van de Peer Y."/>
            <person name="Verrier P.J."/>
            <person name="Waters E."/>
            <person name="Wood A."/>
            <person name="Yang L."/>
            <person name="Cove D."/>
            <person name="Cuming A."/>
            <person name="Hasebe M."/>
            <person name="Lucas S."/>
            <person name="Mishler D.B."/>
            <person name="Reski R."/>
            <person name="Grigoriev I."/>
            <person name="Quatrano R.S."/>
            <person name="Boore J.L."/>
        </authorList>
    </citation>
    <scope>NUCLEOTIDE SEQUENCE [LARGE SCALE GENOMIC DNA]</scope>
    <source>
        <strain evidence="4 5">cv. Gransden 2004</strain>
    </source>
</reference>
<evidence type="ECO:0000313" key="3">
    <source>
        <dbReference type="EMBL" id="PNR46595.1"/>
    </source>
</evidence>
<dbReference type="Proteomes" id="UP000006727">
    <property type="component" value="Chromosome 10"/>
</dbReference>
<dbReference type="Gramene" id="Pp3c10_10990V3.2">
    <property type="protein sequence ID" value="Pp3c10_10990V3.2"/>
    <property type="gene ID" value="Pp3c10_10990"/>
</dbReference>
<dbReference type="EMBL" id="ABEU02000010">
    <property type="protein sequence ID" value="PNR46595.1"/>
    <property type="molecule type" value="Genomic_DNA"/>
</dbReference>
<gene>
    <name evidence="4" type="primary">LOC112287402</name>
    <name evidence="3" type="ORF">PHYPA_013714</name>
</gene>
<feature type="compositionally biased region" description="Basic and acidic residues" evidence="1">
    <location>
        <begin position="82"/>
        <end position="94"/>
    </location>
</feature>
<feature type="region of interest" description="Disordered" evidence="1">
    <location>
        <begin position="82"/>
        <end position="111"/>
    </location>
</feature>
<dbReference type="PANTHER" id="PTHR35990">
    <property type="entry name" value="GAG1AT PROTEIN"/>
    <property type="match status" value="1"/>
</dbReference>
<dbReference type="OrthoDB" id="1881135at2759"/>
<reference evidence="3 5" key="2">
    <citation type="journal article" date="2018" name="Plant J.">
        <title>The Physcomitrella patens chromosome-scale assembly reveals moss genome structure and evolution.</title>
        <authorList>
            <person name="Lang D."/>
            <person name="Ullrich K.K."/>
            <person name="Murat F."/>
            <person name="Fuchs J."/>
            <person name="Jenkins J."/>
            <person name="Haas F.B."/>
            <person name="Piednoel M."/>
            <person name="Gundlach H."/>
            <person name="Van Bel M."/>
            <person name="Meyberg R."/>
            <person name="Vives C."/>
            <person name="Morata J."/>
            <person name="Symeonidi A."/>
            <person name="Hiss M."/>
            <person name="Muchero W."/>
            <person name="Kamisugi Y."/>
            <person name="Saleh O."/>
            <person name="Blanc G."/>
            <person name="Decker E.L."/>
            <person name="van Gessel N."/>
            <person name="Grimwood J."/>
            <person name="Hayes R.D."/>
            <person name="Graham S.W."/>
            <person name="Gunter L.E."/>
            <person name="McDaniel S.F."/>
            <person name="Hoernstein S.N.W."/>
            <person name="Larsson A."/>
            <person name="Li F.W."/>
            <person name="Perroud P.F."/>
            <person name="Phillips J."/>
            <person name="Ranjan P."/>
            <person name="Rokshar D.S."/>
            <person name="Rothfels C.J."/>
            <person name="Schneider L."/>
            <person name="Shu S."/>
            <person name="Stevenson D.W."/>
            <person name="Thummler F."/>
            <person name="Tillich M."/>
            <person name="Villarreal Aguilar J.C."/>
            <person name="Widiez T."/>
            <person name="Wong G.K."/>
            <person name="Wymore A."/>
            <person name="Zhang Y."/>
            <person name="Zimmer A.D."/>
            <person name="Quatrano R.S."/>
            <person name="Mayer K.F.X."/>
            <person name="Goodstein D."/>
            <person name="Casacuberta J.M."/>
            <person name="Vandepoele K."/>
            <person name="Reski R."/>
            <person name="Cuming A.C."/>
            <person name="Tuskan G.A."/>
            <person name="Maumus F."/>
            <person name="Salse J."/>
            <person name="Schmutz J."/>
            <person name="Rensing S.A."/>
        </authorList>
    </citation>
    <scope>NUCLEOTIDE SEQUENCE [LARGE SCALE GENOMIC DNA]</scope>
    <source>
        <strain evidence="4 5">cv. Gransden 2004</strain>
    </source>
</reference>